<keyword evidence="2" id="KW-0547">Nucleotide-binding</keyword>
<protein>
    <submittedName>
        <fullName evidence="5">ABC transporter ATP-binding protein</fullName>
    </submittedName>
</protein>
<dbReference type="SMART" id="SM00382">
    <property type="entry name" value="AAA"/>
    <property type="match status" value="1"/>
</dbReference>
<dbReference type="GO" id="GO:0005524">
    <property type="term" value="F:ATP binding"/>
    <property type="evidence" value="ECO:0007669"/>
    <property type="project" value="UniProtKB-KW"/>
</dbReference>
<evidence type="ECO:0000259" key="4">
    <source>
        <dbReference type="PROSITE" id="PS50893"/>
    </source>
</evidence>
<dbReference type="InterPro" id="IPR003593">
    <property type="entry name" value="AAA+_ATPase"/>
</dbReference>
<dbReference type="SUPFAM" id="SSF52540">
    <property type="entry name" value="P-loop containing nucleoside triphosphate hydrolases"/>
    <property type="match status" value="1"/>
</dbReference>
<accession>A0ABT2UJA2</accession>
<keyword evidence="6" id="KW-1185">Reference proteome</keyword>
<evidence type="ECO:0000313" key="6">
    <source>
        <dbReference type="Proteomes" id="UP001652445"/>
    </source>
</evidence>
<dbReference type="InterPro" id="IPR027417">
    <property type="entry name" value="P-loop_NTPase"/>
</dbReference>
<dbReference type="PANTHER" id="PTHR42939:SF1">
    <property type="entry name" value="ABC TRANSPORTER ATP-BINDING PROTEIN ALBC-RELATED"/>
    <property type="match status" value="1"/>
</dbReference>
<dbReference type="CDD" id="cd03230">
    <property type="entry name" value="ABC_DR_subfamily_A"/>
    <property type="match status" value="1"/>
</dbReference>
<gene>
    <name evidence="5" type="ORF">OB236_21510</name>
</gene>
<proteinExistence type="predicted"/>
<evidence type="ECO:0000256" key="3">
    <source>
        <dbReference type="ARBA" id="ARBA00022840"/>
    </source>
</evidence>
<keyword evidence="1" id="KW-0813">Transport</keyword>
<dbReference type="Pfam" id="PF00005">
    <property type="entry name" value="ABC_tran"/>
    <property type="match status" value="1"/>
</dbReference>
<reference evidence="5 6" key="1">
    <citation type="submission" date="2022-09" db="EMBL/GenBank/DDBJ databases">
        <authorList>
            <person name="Han X.L."/>
            <person name="Wang Q."/>
            <person name="Lu T."/>
        </authorList>
    </citation>
    <scope>NUCLEOTIDE SEQUENCE [LARGE SCALE GENOMIC DNA]</scope>
    <source>
        <strain evidence="5 6">WQ 127069</strain>
    </source>
</reference>
<dbReference type="InterPro" id="IPR003439">
    <property type="entry name" value="ABC_transporter-like_ATP-bd"/>
</dbReference>
<dbReference type="RefSeq" id="WP_262685798.1">
    <property type="nucleotide sequence ID" value="NZ_JAOQIO010000084.1"/>
</dbReference>
<dbReference type="EMBL" id="JAOQIO010000084">
    <property type="protein sequence ID" value="MCU6794692.1"/>
    <property type="molecule type" value="Genomic_DNA"/>
</dbReference>
<feature type="domain" description="ABC transporter" evidence="4">
    <location>
        <begin position="2"/>
        <end position="225"/>
    </location>
</feature>
<evidence type="ECO:0000313" key="5">
    <source>
        <dbReference type="EMBL" id="MCU6794692.1"/>
    </source>
</evidence>
<dbReference type="InterPro" id="IPR051782">
    <property type="entry name" value="ABC_Transporter_VariousFunc"/>
</dbReference>
<evidence type="ECO:0000256" key="1">
    <source>
        <dbReference type="ARBA" id="ARBA00022448"/>
    </source>
</evidence>
<name>A0ABT2UJA2_9BACL</name>
<dbReference type="Gene3D" id="3.40.50.300">
    <property type="entry name" value="P-loop containing nucleotide triphosphate hydrolases"/>
    <property type="match status" value="1"/>
</dbReference>
<sequence>MINVEHAVKTFGRKKALDDITFTADEGQIIGVLGTNGAGKSTVLKAIAGLLRLDGGQIMIDGKSPCLSTRGMMTFLPDVNVWYPWMKLSDSMRYMKDMYWDWDDNKARHLLDFFELSADSLIHQASKGTRAKMKLLLALSRQAKYMLLDEPFSGIDPFARQQIAQAIVEDFMEEGQTILVTTHEISEVEVMLDEIRFIHEGKLLLAGNVEMLKLERNQSLMEMLKEVYDHARV</sequence>
<dbReference type="Proteomes" id="UP001652445">
    <property type="component" value="Unassembled WGS sequence"/>
</dbReference>
<keyword evidence="3 5" id="KW-0067">ATP-binding</keyword>
<evidence type="ECO:0000256" key="2">
    <source>
        <dbReference type="ARBA" id="ARBA00022741"/>
    </source>
</evidence>
<comment type="caution">
    <text evidence="5">The sequence shown here is derived from an EMBL/GenBank/DDBJ whole genome shotgun (WGS) entry which is preliminary data.</text>
</comment>
<organism evidence="5 6">
    <name type="scientific">Paenibacillus baimaensis</name>
    <dbReference type="NCBI Taxonomy" id="2982185"/>
    <lineage>
        <taxon>Bacteria</taxon>
        <taxon>Bacillati</taxon>
        <taxon>Bacillota</taxon>
        <taxon>Bacilli</taxon>
        <taxon>Bacillales</taxon>
        <taxon>Paenibacillaceae</taxon>
        <taxon>Paenibacillus</taxon>
    </lineage>
</organism>
<dbReference type="PANTHER" id="PTHR42939">
    <property type="entry name" value="ABC TRANSPORTER ATP-BINDING PROTEIN ALBC-RELATED"/>
    <property type="match status" value="1"/>
</dbReference>
<dbReference type="PROSITE" id="PS50893">
    <property type="entry name" value="ABC_TRANSPORTER_2"/>
    <property type="match status" value="1"/>
</dbReference>